<dbReference type="Gene3D" id="3.40.50.10130">
    <property type="match status" value="1"/>
</dbReference>
<keyword evidence="15" id="KW-1185">Reference proteome</keyword>
<evidence type="ECO:0000256" key="13">
    <source>
        <dbReference type="SAM" id="MobiDB-lite"/>
    </source>
</evidence>
<keyword evidence="11" id="KW-0539">Nucleus</keyword>
<keyword evidence="8" id="KW-0460">Magnesium</keyword>
<dbReference type="EMBL" id="JANEYG010000015">
    <property type="protein sequence ID" value="KAJ8920083.1"/>
    <property type="molecule type" value="Genomic_DNA"/>
</dbReference>
<evidence type="ECO:0000313" key="15">
    <source>
        <dbReference type="Proteomes" id="UP001159042"/>
    </source>
</evidence>
<evidence type="ECO:0000256" key="8">
    <source>
        <dbReference type="ARBA" id="ARBA00022842"/>
    </source>
</evidence>
<evidence type="ECO:0008006" key="16">
    <source>
        <dbReference type="Google" id="ProtNLM"/>
    </source>
</evidence>
<evidence type="ECO:0000313" key="14">
    <source>
        <dbReference type="EMBL" id="KAJ8920083.1"/>
    </source>
</evidence>
<dbReference type="AlphaFoldDB" id="A0AAV8W0D6"/>
<comment type="caution">
    <text evidence="14">The sequence shown here is derived from an EMBL/GenBank/DDBJ whole genome shotgun (WGS) entry which is preliminary data.</text>
</comment>
<reference evidence="14 15" key="1">
    <citation type="journal article" date="2023" name="Insect Mol. Biol.">
        <title>Genome sequencing provides insights into the evolution of gene families encoding plant cell wall-degrading enzymes in longhorned beetles.</title>
        <authorList>
            <person name="Shin N.R."/>
            <person name="Okamura Y."/>
            <person name="Kirsch R."/>
            <person name="Pauchet Y."/>
        </authorList>
    </citation>
    <scope>NUCLEOTIDE SEQUENCE [LARGE SCALE GENOMIC DNA]</scope>
    <source>
        <strain evidence="14">EAD_L_NR</strain>
    </source>
</reference>
<evidence type="ECO:0000256" key="11">
    <source>
        <dbReference type="ARBA" id="ARBA00023242"/>
    </source>
</evidence>
<sequence length="391" mass="44626">MYKFSESEDKLSSLNSDEPSDSDIENILQKYKDEEALIGGSDSDLADKPGKSKSRKRQALDAQREERSAQKLKKLQEAKAKQALRNFEKQAKKEAIEQQKLLKQSLKAAAKSIKPEECMRYMTVELDCEIDQTPYGAILKEALAKSDITCKTTSQVVPNLISWSRQVQALDDNMQLKQSNVSLKHFLLIMLGSEFKEHISKNTLLAHVKNMFALTQCKQFTIAVYIEEKLNPNQETVIIETQMLTRCDFRFVKELEDLTELLLQATKAVAQIPHKLKREEKYKLLNEYFSDSNKDTVKVDANGNGLNRLWQQMLCMFPLARLETAEAITAVYPTPAALFQAYETCGCKKEELLQDLCIRRARGPCTVARRIGPELSRKCCNFFCAKENVFL</sequence>
<dbReference type="InterPro" id="IPR042530">
    <property type="entry name" value="EME1/EME2_C"/>
</dbReference>
<evidence type="ECO:0000256" key="2">
    <source>
        <dbReference type="ARBA" id="ARBA00004123"/>
    </source>
</evidence>
<evidence type="ECO:0000256" key="5">
    <source>
        <dbReference type="ARBA" id="ARBA00022759"/>
    </source>
</evidence>
<proteinExistence type="predicted"/>
<organism evidence="14 15">
    <name type="scientific">Exocentrus adspersus</name>
    <dbReference type="NCBI Taxonomy" id="1586481"/>
    <lineage>
        <taxon>Eukaryota</taxon>
        <taxon>Metazoa</taxon>
        <taxon>Ecdysozoa</taxon>
        <taxon>Arthropoda</taxon>
        <taxon>Hexapoda</taxon>
        <taxon>Insecta</taxon>
        <taxon>Pterygota</taxon>
        <taxon>Neoptera</taxon>
        <taxon>Endopterygota</taxon>
        <taxon>Coleoptera</taxon>
        <taxon>Polyphaga</taxon>
        <taxon>Cucujiformia</taxon>
        <taxon>Chrysomeloidea</taxon>
        <taxon>Cerambycidae</taxon>
        <taxon>Lamiinae</taxon>
        <taxon>Acanthocinini</taxon>
        <taxon>Exocentrus</taxon>
    </lineage>
</organism>
<keyword evidence="3" id="KW-0540">Nuclease</keyword>
<keyword evidence="5" id="KW-0255">Endonuclease</keyword>
<name>A0AAV8W0D6_9CUCU</name>
<feature type="compositionally biased region" description="Basic and acidic residues" evidence="13">
    <location>
        <begin position="58"/>
        <end position="73"/>
    </location>
</feature>
<evidence type="ECO:0000256" key="10">
    <source>
        <dbReference type="ARBA" id="ARBA00023204"/>
    </source>
</evidence>
<feature type="compositionally biased region" description="Basic and acidic residues" evidence="13">
    <location>
        <begin position="1"/>
        <end position="11"/>
    </location>
</feature>
<gene>
    <name evidence="14" type="ORF">NQ315_011738</name>
</gene>
<keyword evidence="4" id="KW-0479">Metal-binding</keyword>
<dbReference type="Pfam" id="PF21292">
    <property type="entry name" value="EME1-MUS81_C"/>
    <property type="match status" value="1"/>
</dbReference>
<dbReference type="GO" id="GO:0048476">
    <property type="term" value="C:Holliday junction resolvase complex"/>
    <property type="evidence" value="ECO:0007669"/>
    <property type="project" value="InterPro"/>
</dbReference>
<dbReference type="PANTHER" id="PTHR21077:SF5">
    <property type="entry name" value="CROSSOVER JUNCTION ENDONUCLEASE MMS4"/>
    <property type="match status" value="1"/>
</dbReference>
<evidence type="ECO:0000256" key="4">
    <source>
        <dbReference type="ARBA" id="ARBA00022723"/>
    </source>
</evidence>
<dbReference type="GO" id="GO:0000712">
    <property type="term" value="P:resolution of meiotic recombination intermediates"/>
    <property type="evidence" value="ECO:0007669"/>
    <property type="project" value="TreeGrafter"/>
</dbReference>
<keyword evidence="6" id="KW-0227">DNA damage</keyword>
<feature type="region of interest" description="Disordered" evidence="13">
    <location>
        <begin position="1"/>
        <end position="73"/>
    </location>
</feature>
<keyword evidence="10" id="KW-0234">DNA repair</keyword>
<dbReference type="GO" id="GO:0046872">
    <property type="term" value="F:metal ion binding"/>
    <property type="evidence" value="ECO:0007669"/>
    <property type="project" value="UniProtKB-KW"/>
</dbReference>
<evidence type="ECO:0000256" key="12">
    <source>
        <dbReference type="ARBA" id="ARBA00023254"/>
    </source>
</evidence>
<evidence type="ECO:0000256" key="6">
    <source>
        <dbReference type="ARBA" id="ARBA00022763"/>
    </source>
</evidence>
<dbReference type="GO" id="GO:0031297">
    <property type="term" value="P:replication fork processing"/>
    <property type="evidence" value="ECO:0007669"/>
    <property type="project" value="TreeGrafter"/>
</dbReference>
<comment type="cofactor">
    <cofactor evidence="1">
        <name>Mg(2+)</name>
        <dbReference type="ChEBI" id="CHEBI:18420"/>
    </cofactor>
</comment>
<dbReference type="GO" id="GO:0031573">
    <property type="term" value="P:mitotic intra-S DNA damage checkpoint signaling"/>
    <property type="evidence" value="ECO:0007669"/>
    <property type="project" value="TreeGrafter"/>
</dbReference>
<keyword evidence="12" id="KW-0469">Meiosis</keyword>
<keyword evidence="9" id="KW-0233">DNA recombination</keyword>
<evidence type="ECO:0000256" key="9">
    <source>
        <dbReference type="ARBA" id="ARBA00023172"/>
    </source>
</evidence>
<accession>A0AAV8W0D6</accession>
<protein>
    <recommendedName>
        <fullName evidence="16">Crossover junction endonuclease EME1</fullName>
    </recommendedName>
</protein>
<evidence type="ECO:0000256" key="1">
    <source>
        <dbReference type="ARBA" id="ARBA00001946"/>
    </source>
</evidence>
<comment type="subcellular location">
    <subcellularLocation>
        <location evidence="2">Nucleus</location>
    </subcellularLocation>
</comment>
<evidence type="ECO:0000256" key="3">
    <source>
        <dbReference type="ARBA" id="ARBA00022722"/>
    </source>
</evidence>
<dbReference type="PANTHER" id="PTHR21077">
    <property type="entry name" value="EME1 PROTEIN"/>
    <property type="match status" value="1"/>
</dbReference>
<keyword evidence="7" id="KW-0378">Hydrolase</keyword>
<dbReference type="InterPro" id="IPR033310">
    <property type="entry name" value="Mms4/EME1/EME2"/>
</dbReference>
<dbReference type="Gene3D" id="1.10.150.670">
    <property type="entry name" value="Crossover junction endonuclease EME1, DNA-binding domain"/>
    <property type="match status" value="1"/>
</dbReference>
<dbReference type="GO" id="GO:0005634">
    <property type="term" value="C:nucleus"/>
    <property type="evidence" value="ECO:0007669"/>
    <property type="project" value="UniProtKB-SubCell"/>
</dbReference>
<dbReference type="Proteomes" id="UP001159042">
    <property type="component" value="Unassembled WGS sequence"/>
</dbReference>
<dbReference type="GO" id="GO:0008821">
    <property type="term" value="F:crossover junction DNA endonuclease activity"/>
    <property type="evidence" value="ECO:0007669"/>
    <property type="project" value="TreeGrafter"/>
</dbReference>
<dbReference type="GO" id="GO:0006302">
    <property type="term" value="P:double-strand break repair"/>
    <property type="evidence" value="ECO:0007669"/>
    <property type="project" value="TreeGrafter"/>
</dbReference>
<evidence type="ECO:0000256" key="7">
    <source>
        <dbReference type="ARBA" id="ARBA00022801"/>
    </source>
</evidence>